<dbReference type="Gene3D" id="3.40.50.620">
    <property type="entry name" value="HUPs"/>
    <property type="match status" value="1"/>
</dbReference>
<dbReference type="PANTHER" id="PTHR43686">
    <property type="entry name" value="SULFURTRANSFERASE-RELATED"/>
    <property type="match status" value="1"/>
</dbReference>
<name>A0A9D2MWG5_9FIRM</name>
<dbReference type="InterPro" id="IPR014729">
    <property type="entry name" value="Rossmann-like_a/b/a_fold"/>
</dbReference>
<evidence type="ECO:0000313" key="4">
    <source>
        <dbReference type="Proteomes" id="UP000826793"/>
    </source>
</evidence>
<comment type="caution">
    <text evidence="3">The sequence shown here is derived from an EMBL/GenBank/DDBJ whole genome shotgun (WGS) entry which is preliminary data.</text>
</comment>
<dbReference type="InterPro" id="IPR011063">
    <property type="entry name" value="TilS/TtcA_N"/>
</dbReference>
<dbReference type="SUPFAM" id="SSF52402">
    <property type="entry name" value="Adenine nucleotide alpha hydrolases-like"/>
    <property type="match status" value="1"/>
</dbReference>
<feature type="domain" description="tRNA(Ile)-lysidine/2-thiocytidine synthase N-terminal" evidence="2">
    <location>
        <begin position="23"/>
        <end position="190"/>
    </location>
</feature>
<dbReference type="EMBL" id="DWXG01000044">
    <property type="protein sequence ID" value="HJB98053.1"/>
    <property type="molecule type" value="Genomic_DNA"/>
</dbReference>
<gene>
    <name evidence="3" type="ORF">H9710_05675</name>
</gene>
<dbReference type="GO" id="GO:0016740">
    <property type="term" value="F:transferase activity"/>
    <property type="evidence" value="ECO:0007669"/>
    <property type="project" value="UniProtKB-KW"/>
</dbReference>
<organism evidence="3 4">
    <name type="scientific">Candidatus Acutalibacter pullicola</name>
    <dbReference type="NCBI Taxonomy" id="2838417"/>
    <lineage>
        <taxon>Bacteria</taxon>
        <taxon>Bacillati</taxon>
        <taxon>Bacillota</taxon>
        <taxon>Clostridia</taxon>
        <taxon>Eubacteriales</taxon>
        <taxon>Acutalibacteraceae</taxon>
        <taxon>Acutalibacter</taxon>
    </lineage>
</organism>
<evidence type="ECO:0000313" key="3">
    <source>
        <dbReference type="EMBL" id="HJB98053.1"/>
    </source>
</evidence>
<dbReference type="Pfam" id="PF01171">
    <property type="entry name" value="ATP_bind_3"/>
    <property type="match status" value="1"/>
</dbReference>
<evidence type="ECO:0000256" key="1">
    <source>
        <dbReference type="ARBA" id="ARBA00022679"/>
    </source>
</evidence>
<dbReference type="AlphaFoldDB" id="A0A9D2MWG5"/>
<dbReference type="CDD" id="cd24138">
    <property type="entry name" value="TtcA-like"/>
    <property type="match status" value="1"/>
</dbReference>
<dbReference type="InterPro" id="IPR035107">
    <property type="entry name" value="tRNA_thiolation_TtcA_Ctu1"/>
</dbReference>
<dbReference type="Proteomes" id="UP000826793">
    <property type="component" value="Unassembled WGS sequence"/>
</dbReference>
<accession>A0A9D2MWG5</accession>
<reference evidence="3" key="1">
    <citation type="journal article" date="2021" name="PeerJ">
        <title>Extensive microbial diversity within the chicken gut microbiome revealed by metagenomics and culture.</title>
        <authorList>
            <person name="Gilroy R."/>
            <person name="Ravi A."/>
            <person name="Getino M."/>
            <person name="Pursley I."/>
            <person name="Horton D.L."/>
            <person name="Alikhan N.F."/>
            <person name="Baker D."/>
            <person name="Gharbi K."/>
            <person name="Hall N."/>
            <person name="Watson M."/>
            <person name="Adriaenssens E.M."/>
            <person name="Foster-Nyarko E."/>
            <person name="Jarju S."/>
            <person name="Secka A."/>
            <person name="Antonio M."/>
            <person name="Oren A."/>
            <person name="Chaudhuri R.R."/>
            <person name="La Ragione R."/>
            <person name="Hildebrand F."/>
            <person name="Pallen M.J."/>
        </authorList>
    </citation>
    <scope>NUCLEOTIDE SEQUENCE</scope>
    <source>
        <strain evidence="3">CHK185-1770</strain>
    </source>
</reference>
<keyword evidence="1" id="KW-0808">Transferase</keyword>
<evidence type="ECO:0000259" key="2">
    <source>
        <dbReference type="Pfam" id="PF01171"/>
    </source>
</evidence>
<dbReference type="GO" id="GO:0008033">
    <property type="term" value="P:tRNA processing"/>
    <property type="evidence" value="ECO:0007669"/>
    <property type="project" value="InterPro"/>
</dbReference>
<dbReference type="PIRSF" id="PIRSF004976">
    <property type="entry name" value="ATPase_YdaO"/>
    <property type="match status" value="1"/>
</dbReference>
<protein>
    <submittedName>
        <fullName evidence="3">tRNA 2-thiocytidine biosynthesis TtcA family protein</fullName>
    </submittedName>
</protein>
<dbReference type="PANTHER" id="PTHR43686:SF1">
    <property type="entry name" value="AMINOTRAN_5 DOMAIN-CONTAINING PROTEIN"/>
    <property type="match status" value="1"/>
</dbReference>
<proteinExistence type="predicted"/>
<reference evidence="3" key="2">
    <citation type="submission" date="2021-04" db="EMBL/GenBank/DDBJ databases">
        <authorList>
            <person name="Gilroy R."/>
        </authorList>
    </citation>
    <scope>NUCLEOTIDE SEQUENCE</scope>
    <source>
        <strain evidence="3">CHK185-1770</strain>
    </source>
</reference>
<sequence length="236" mass="26416">MDKLTGRVRAAVQKYDMIQAGDKIAVGVSGGKDSLFLLCALAELSHYYPQPFTVTAVTADPCFGGVPGDYSQVQALCDRLEVPYIIRKTDLGPLIFEERKEENPCSLCARMRRGILHNLCLELGISKLALGHHFDDAVQTFFMNLFYEGRLGCFSPKTYLSRKQITVIRPLVFCEEREIKGAARRLQLPVVKSACPADGVTARKDTDVLVKNLEKTFPHLRTKVLGAMQRAHLDQW</sequence>